<gene>
    <name evidence="1" type="ORF">NECAME_04832</name>
</gene>
<evidence type="ECO:0000313" key="2">
    <source>
        <dbReference type="Proteomes" id="UP000053676"/>
    </source>
</evidence>
<dbReference type="KEGG" id="nai:NECAME_04832"/>
<sequence>MNTQEQYQLWRINFVVYSPFQTLIEFHNIVGGLQQGENPHKYLERLKKTQLPFRVDGLNLEVFWADIYVGI</sequence>
<proteinExistence type="predicted"/>
<accession>W2SLX2</accession>
<organism evidence="1 2">
    <name type="scientific">Necator americanus</name>
    <name type="common">Human hookworm</name>
    <dbReference type="NCBI Taxonomy" id="51031"/>
    <lineage>
        <taxon>Eukaryota</taxon>
        <taxon>Metazoa</taxon>
        <taxon>Ecdysozoa</taxon>
        <taxon>Nematoda</taxon>
        <taxon>Chromadorea</taxon>
        <taxon>Rhabditida</taxon>
        <taxon>Rhabditina</taxon>
        <taxon>Rhabditomorpha</taxon>
        <taxon>Strongyloidea</taxon>
        <taxon>Ancylostomatidae</taxon>
        <taxon>Bunostominae</taxon>
        <taxon>Necator</taxon>
    </lineage>
</organism>
<reference evidence="2" key="1">
    <citation type="journal article" date="2014" name="Nat. Genet.">
        <title>Genome of the human hookworm Necator americanus.</title>
        <authorList>
            <person name="Tang Y.T."/>
            <person name="Gao X."/>
            <person name="Rosa B.A."/>
            <person name="Abubucker S."/>
            <person name="Hallsworth-Pepin K."/>
            <person name="Martin J."/>
            <person name="Tyagi R."/>
            <person name="Heizer E."/>
            <person name="Zhang X."/>
            <person name="Bhonagiri-Palsikar V."/>
            <person name="Minx P."/>
            <person name="Warren W.C."/>
            <person name="Wang Q."/>
            <person name="Zhan B."/>
            <person name="Hotez P.J."/>
            <person name="Sternberg P.W."/>
            <person name="Dougall A."/>
            <person name="Gaze S.T."/>
            <person name="Mulvenna J."/>
            <person name="Sotillo J."/>
            <person name="Ranganathan S."/>
            <person name="Rabelo E.M."/>
            <person name="Wilson R.K."/>
            <person name="Felgner P.L."/>
            <person name="Bethony J."/>
            <person name="Hawdon J.M."/>
            <person name="Gasser R.B."/>
            <person name="Loukas A."/>
            <person name="Mitreva M."/>
        </authorList>
    </citation>
    <scope>NUCLEOTIDE SEQUENCE [LARGE SCALE GENOMIC DNA]</scope>
</reference>
<protein>
    <submittedName>
        <fullName evidence="1">Uncharacterized protein</fullName>
    </submittedName>
</protein>
<dbReference type="AlphaFoldDB" id="W2SLX2"/>
<evidence type="ECO:0000313" key="1">
    <source>
        <dbReference type="EMBL" id="ETN70674.1"/>
    </source>
</evidence>
<name>W2SLX2_NECAM</name>
<keyword evidence="2" id="KW-1185">Reference proteome</keyword>
<dbReference type="Proteomes" id="UP000053676">
    <property type="component" value="Unassembled WGS sequence"/>
</dbReference>
<dbReference type="EMBL" id="KI668908">
    <property type="protein sequence ID" value="ETN70674.1"/>
    <property type="molecule type" value="Genomic_DNA"/>
</dbReference>